<gene>
    <name evidence="2" type="ORF">KI810_03170</name>
</gene>
<keyword evidence="3" id="KW-1185">Reference proteome</keyword>
<dbReference type="Pfam" id="PF09698">
    <property type="entry name" value="GSu_C4xC__C2xCH"/>
    <property type="match status" value="3"/>
</dbReference>
<dbReference type="Proteomes" id="UP000756860">
    <property type="component" value="Unassembled WGS sequence"/>
</dbReference>
<dbReference type="EMBL" id="JAHCVK010000001">
    <property type="protein sequence ID" value="MBT0652041.1"/>
    <property type="molecule type" value="Genomic_DNA"/>
</dbReference>
<dbReference type="RefSeq" id="WP_214174012.1">
    <property type="nucleotide sequence ID" value="NZ_JAHCVK010000001.1"/>
</dbReference>
<organism evidence="2 3">
    <name type="scientific">Geomobilimonas luticola</name>
    <dbReference type="NCBI Taxonomy" id="1114878"/>
    <lineage>
        <taxon>Bacteria</taxon>
        <taxon>Pseudomonadati</taxon>
        <taxon>Thermodesulfobacteriota</taxon>
        <taxon>Desulfuromonadia</taxon>
        <taxon>Geobacterales</taxon>
        <taxon>Geobacteraceae</taxon>
        <taxon>Geomobilimonas</taxon>
    </lineage>
</organism>
<evidence type="ECO:0000313" key="3">
    <source>
        <dbReference type="Proteomes" id="UP000756860"/>
    </source>
</evidence>
<dbReference type="NCBIfam" id="TIGR01904">
    <property type="entry name" value="GSu_C4xC__C2xCH"/>
    <property type="match status" value="3"/>
</dbReference>
<reference evidence="2 3" key="1">
    <citation type="submission" date="2021-05" db="EMBL/GenBank/DDBJ databases">
        <title>The draft genome of Geobacter luticola JCM 17780.</title>
        <authorList>
            <person name="Xu Z."/>
            <person name="Masuda Y."/>
            <person name="Itoh H."/>
            <person name="Senoo K."/>
        </authorList>
    </citation>
    <scope>NUCLEOTIDE SEQUENCE [LARGE SCALE GENOMIC DNA]</scope>
    <source>
        <strain evidence="2 3">JCM 17780</strain>
    </source>
</reference>
<dbReference type="InterPro" id="IPR036280">
    <property type="entry name" value="Multihaem_cyt_sf"/>
</dbReference>
<protein>
    <submittedName>
        <fullName evidence="2">CxxxxCH/CxxCH domain-containing protein</fullName>
    </submittedName>
</protein>
<dbReference type="InterPro" id="IPR010176">
    <property type="entry name" value="C4xCH_C2xCH_motif_GEOSU"/>
</dbReference>
<evidence type="ECO:0000256" key="1">
    <source>
        <dbReference type="ARBA" id="ARBA00022729"/>
    </source>
</evidence>
<dbReference type="SUPFAM" id="SSF48695">
    <property type="entry name" value="Multiheme cytochromes"/>
    <property type="match status" value="4"/>
</dbReference>
<evidence type="ECO:0000313" key="2">
    <source>
        <dbReference type="EMBL" id="MBT0652041.1"/>
    </source>
</evidence>
<dbReference type="InterPro" id="IPR051829">
    <property type="entry name" value="Multiheme_Cytochr_ET"/>
</dbReference>
<dbReference type="PANTHER" id="PTHR35038">
    <property type="entry name" value="DISSIMILATORY SULFITE REDUCTASE SIRA"/>
    <property type="match status" value="1"/>
</dbReference>
<accession>A0ABS5S9I8</accession>
<name>A0ABS5S9I8_9BACT</name>
<comment type="caution">
    <text evidence="2">The sequence shown here is derived from an EMBL/GenBank/DDBJ whole genome shotgun (WGS) entry which is preliminary data.</text>
</comment>
<keyword evidence="1" id="KW-0732">Signal</keyword>
<dbReference type="PANTHER" id="PTHR35038:SF8">
    <property type="entry name" value="C-TYPE POLYHEME CYTOCHROME OMCC"/>
    <property type="match status" value="1"/>
</dbReference>
<proteinExistence type="predicted"/>
<sequence length="1148" mass="119890">MGKFIQTRPVLTLALLVSISMGQGLFRPVESLASGTITTCSGCHENPPVDGTARNTPAGRFQGSHTTHTGTAAGQYGFLCTRCHANNGTNYAHADGIIQINSPLNGEGAGRVYSRTNPPAANTFTPGTCSTYCHSDGKATPTTYATPTWGTAASGNCGTCHRVQNTLANMQAAGSPSALSSAHYEHLATDRYGLNAAYNCGACHAETASDNTTLIVAGAGSKHVNSARDWKFGTFAGLNQSGGTYTTSCSSTYCHSKGRSTTAPFTAPMTSITWASGYNSATCVTCHGGNDTTANVTANGPFDSHVDHIATDQYNFKCDECHAETVANDSSTTINATTGYTKHVNGAKDYKFSATIKATAISQATGTYTTGTCANLYCHSMGTRRTADPTTYPYTGAGIAPVTAPGWTATLACNGCHGDSGSTTGRPSYTNGTPKANSHVAHGSLTCEKCHYTTTATGTTIAATGFASHVDTTYDVNNQAGTITYTAGTVAATGIPAGGTCAGTFGCHGGATWGGASMSCVSCHNAPLGNRRQVTATGTAPDGTGGTTGGDFIRASRHVSNGTTTQIVKQWDCIVCHLEGDTATGKTSGQHAGTPNSNADVNLRNVDNYTTGWIWNRLTIGGLSAANQQIMRNDMDRFCVSCHDSDTSSNNTVVLLTNAAGSNTTNWNFTGVTNYYAVSDNDADTTYDRTTTAAATMTVNMDDLSKWKGMTWNITSVTVKALVRSEATTATAKLALKSGATTYKSASAVAINTTYATISNTWATNPNGNVAWTVDAINALEAGVEATTISTATRVTQVWIELDVTNTNRDIGAGSNKLTWGPNKGGASTIAVNATNNGMLTSTPGTKVARAMTPFNTSDTQQNAKEASVALKTYRNGRGVTDVRGAFNYQGLRGKSWASHHNLSIFQKRYSSAGTYIGSGGWNAINTKDGQALQTAQETTSLHCSDCHLNEVNAHGSQNSFYMLQNSSGNDAAFTNIASTSTTDNCARCHAAAAYNAASTSGHSNAHNDACSSGWLATKGIASMGSTTNVVFAETGTTELFCVGCHGGYQLGGIHGVNNFYNPYKQAGWKSRTYRFMGTGGSMRWYSPISNNLPATADPDVEWEQMDQSIGCYTISSTDAVTFGACDHHNAGRSTTTKAPNNARPLTY</sequence>